<dbReference type="SUPFAM" id="SSF55331">
    <property type="entry name" value="Tautomerase/MIF"/>
    <property type="match status" value="1"/>
</dbReference>
<dbReference type="EMBL" id="PPED02000001">
    <property type="protein sequence ID" value="PWN72027.1"/>
    <property type="molecule type" value="Genomic_DNA"/>
</dbReference>
<sequence>MPLVRITLSENYSGEECNQISRAVHSALIEDFNIPDDDYFHIMERVNPSQLFFPSQYLGIKHDQGILFIQIIAVMGRSKEQKQNLYKNIVLKISTSTGIDPQNIIITLLENSKENWSFGNGEIQTFNHI</sequence>
<dbReference type="Pfam" id="PF14552">
    <property type="entry name" value="Tautomerase_2"/>
    <property type="match status" value="1"/>
</dbReference>
<dbReference type="PANTHER" id="PTHR38460">
    <property type="entry name" value="TAUTOMERASE YOLI-RELATED"/>
    <property type="match status" value="1"/>
</dbReference>
<dbReference type="Proteomes" id="UP000236594">
    <property type="component" value="Unassembled WGS sequence"/>
</dbReference>
<dbReference type="Gene3D" id="3.30.429.10">
    <property type="entry name" value="Macrophage Migration Inhibitory Factor"/>
    <property type="match status" value="1"/>
</dbReference>
<dbReference type="PANTHER" id="PTHR38460:SF1">
    <property type="entry name" value="TAUTOMERASE YOLI-RELATED"/>
    <property type="match status" value="1"/>
</dbReference>
<evidence type="ECO:0000313" key="1">
    <source>
        <dbReference type="EMBL" id="PWN72027.1"/>
    </source>
</evidence>
<keyword evidence="2" id="KW-1185">Reference proteome</keyword>
<dbReference type="InterPro" id="IPR014347">
    <property type="entry name" value="Tautomerase/MIF_sf"/>
</dbReference>
<organism evidence="1 2">
    <name type="scientific">Chryseobacterium phosphatilyticum</name>
    <dbReference type="NCBI Taxonomy" id="475075"/>
    <lineage>
        <taxon>Bacteria</taxon>
        <taxon>Pseudomonadati</taxon>
        <taxon>Bacteroidota</taxon>
        <taxon>Flavobacteriia</taxon>
        <taxon>Flavobacteriales</taxon>
        <taxon>Weeksellaceae</taxon>
        <taxon>Chryseobacterium group</taxon>
        <taxon>Chryseobacterium</taxon>
    </lineage>
</organism>
<protein>
    <submittedName>
        <fullName evidence="1">Tautomerase family protein</fullName>
    </submittedName>
</protein>
<dbReference type="RefSeq" id="WP_109710922.1">
    <property type="nucleotide sequence ID" value="NZ_PPED02000001.1"/>
</dbReference>
<reference evidence="1 2" key="1">
    <citation type="submission" date="2018-04" db="EMBL/GenBank/DDBJ databases">
        <title>Draft Genome Sequence of Phosphate-Solubilizing Chryseobacterium sp. ISE14 that is a Biocontrol and Plant Growth-Promoting Rhizobacterium Isolated from Cucumber.</title>
        <authorList>
            <person name="Jeong J.-J."/>
            <person name="Sang M.K."/>
            <person name="Choi I.-G."/>
            <person name="Kim K.D."/>
        </authorList>
    </citation>
    <scope>NUCLEOTIDE SEQUENCE [LARGE SCALE GENOMIC DNA]</scope>
    <source>
        <strain evidence="1 2">ISE14</strain>
    </source>
</reference>
<gene>
    <name evidence="1" type="ORF">C1631_005295</name>
</gene>
<comment type="caution">
    <text evidence="1">The sequence shown here is derived from an EMBL/GenBank/DDBJ whole genome shotgun (WGS) entry which is preliminary data.</text>
</comment>
<name>A0A316XEA1_9FLAO</name>
<dbReference type="OrthoDB" id="9804765at2"/>
<proteinExistence type="predicted"/>
<dbReference type="AlphaFoldDB" id="A0A316XEA1"/>
<accession>A0A316XEA1</accession>
<dbReference type="InterPro" id="IPR037479">
    <property type="entry name" value="Tauto_MSAD"/>
</dbReference>
<evidence type="ECO:0000313" key="2">
    <source>
        <dbReference type="Proteomes" id="UP000236594"/>
    </source>
</evidence>